<organism evidence="3">
    <name type="scientific">marine sediment metagenome</name>
    <dbReference type="NCBI Taxonomy" id="412755"/>
    <lineage>
        <taxon>unclassified sequences</taxon>
        <taxon>metagenomes</taxon>
        <taxon>ecological metagenomes</taxon>
    </lineage>
</organism>
<dbReference type="AlphaFoldDB" id="X1ELX3"/>
<gene>
    <name evidence="3" type="ORF">S01H4_57233</name>
</gene>
<evidence type="ECO:0000256" key="1">
    <source>
        <dbReference type="SAM" id="MobiDB-lite"/>
    </source>
</evidence>
<feature type="region of interest" description="Disordered" evidence="1">
    <location>
        <begin position="1"/>
        <end position="23"/>
    </location>
</feature>
<proteinExistence type="predicted"/>
<evidence type="ECO:0000259" key="2">
    <source>
        <dbReference type="Pfam" id="PF18914"/>
    </source>
</evidence>
<feature type="domain" description="DUF5666" evidence="2">
    <location>
        <begin position="143"/>
        <end position="201"/>
    </location>
</feature>
<evidence type="ECO:0000313" key="3">
    <source>
        <dbReference type="EMBL" id="GAH18119.1"/>
    </source>
</evidence>
<protein>
    <recommendedName>
        <fullName evidence="2">DUF5666 domain-containing protein</fullName>
    </recommendedName>
</protein>
<reference evidence="3" key="1">
    <citation type="journal article" date="2014" name="Front. Microbiol.">
        <title>High frequency of phylogenetically diverse reductive dehalogenase-homologous genes in deep subseafloor sedimentary metagenomes.</title>
        <authorList>
            <person name="Kawai M."/>
            <person name="Futagami T."/>
            <person name="Toyoda A."/>
            <person name="Takaki Y."/>
            <person name="Nishi S."/>
            <person name="Hori S."/>
            <person name="Arai W."/>
            <person name="Tsubouchi T."/>
            <person name="Morono Y."/>
            <person name="Uchiyama I."/>
            <person name="Ito T."/>
            <person name="Fujiyama A."/>
            <person name="Inagaki F."/>
            <person name="Takami H."/>
        </authorList>
    </citation>
    <scope>NUCLEOTIDE SEQUENCE</scope>
    <source>
        <strain evidence="3">Expedition CK06-06</strain>
    </source>
</reference>
<comment type="caution">
    <text evidence="3">The sequence shown here is derived from an EMBL/GenBank/DDBJ whole genome shotgun (WGS) entry which is preliminary data.</text>
</comment>
<dbReference type="Pfam" id="PF18914">
    <property type="entry name" value="DUF5666"/>
    <property type="match status" value="2"/>
</dbReference>
<dbReference type="InterPro" id="IPR043724">
    <property type="entry name" value="DUF5666"/>
</dbReference>
<feature type="non-terminal residue" evidence="3">
    <location>
        <position position="1"/>
    </location>
</feature>
<name>X1ELX3_9ZZZZ</name>
<sequence length="233" mass="24858">VNGIEFDTDGASRDVDDEVDVSNGTDDDTVLGIGMVVTIIGTVNDDGVTGTAESIEYDDEVEGPVAAAPVEDQDMLSKTFDIFNTTVVVGRDATVFEATDYDDLAQNDLLEISGYFDVDGKLLATRVEKEGVLVLGDSEVEIRGEVSGFDGIDTFLLGGITIIFDGETEFEDLPGTVKDGQFVEVEGILDLATSIAASRIEREDEDFGDDVDQISIEGIVTDFNDIGNFKVAG</sequence>
<feature type="non-terminal residue" evidence="3">
    <location>
        <position position="233"/>
    </location>
</feature>
<accession>X1ELX3</accession>
<dbReference type="EMBL" id="BART01033265">
    <property type="protein sequence ID" value="GAH18119.1"/>
    <property type="molecule type" value="Genomic_DNA"/>
</dbReference>
<feature type="domain" description="DUF5666" evidence="2">
    <location>
        <begin position="63"/>
        <end position="128"/>
    </location>
</feature>